<protein>
    <submittedName>
        <fullName evidence="1">Uncharacterized protein</fullName>
    </submittedName>
</protein>
<organism evidence="1">
    <name type="scientific">Siphoviridae sp. ctmIh35</name>
    <dbReference type="NCBI Taxonomy" id="2827932"/>
    <lineage>
        <taxon>Viruses</taxon>
        <taxon>Duplodnaviria</taxon>
        <taxon>Heunggongvirae</taxon>
        <taxon>Uroviricota</taxon>
        <taxon>Caudoviricetes</taxon>
    </lineage>
</organism>
<accession>A0A8S5T8Z9</accession>
<dbReference type="EMBL" id="BK032772">
    <property type="protein sequence ID" value="DAF59600.1"/>
    <property type="molecule type" value="Genomic_DNA"/>
</dbReference>
<name>A0A8S5T8Z9_9CAUD</name>
<proteinExistence type="predicted"/>
<sequence>MNGYMPYMMNMDAMAAEQAALQQRIQQMEQQRQQYQPQPQSPAQNVNWIQVAGIEGAKNQIVQPGQTAWMMDNNSPVFYVKSVDGMGSATFKAFRFEEISPDCMAPQPQQTPPDYVTRAEFEDLLRKLGEPTLEKEDKTL</sequence>
<reference evidence="1" key="1">
    <citation type="journal article" date="2021" name="Proc. Natl. Acad. Sci. U.S.A.">
        <title>A Catalog of Tens of Thousands of Viruses from Human Metagenomes Reveals Hidden Associations with Chronic Diseases.</title>
        <authorList>
            <person name="Tisza M.J."/>
            <person name="Buck C.B."/>
        </authorList>
    </citation>
    <scope>NUCLEOTIDE SEQUENCE</scope>
    <source>
        <strain evidence="1">CtmIh35</strain>
    </source>
</reference>
<evidence type="ECO:0000313" key="1">
    <source>
        <dbReference type="EMBL" id="DAF59600.1"/>
    </source>
</evidence>